<keyword evidence="1" id="KW-0805">Transcription regulation</keyword>
<dbReference type="PIRSF" id="PIRSF036625">
    <property type="entry name" value="GAF_ANTAR"/>
    <property type="match status" value="1"/>
</dbReference>
<dbReference type="EMBL" id="SHKR01000018">
    <property type="protein sequence ID" value="RZU01824.1"/>
    <property type="molecule type" value="Genomic_DNA"/>
</dbReference>
<dbReference type="PROSITE" id="PS50921">
    <property type="entry name" value="ANTAR"/>
    <property type="match status" value="1"/>
</dbReference>
<sequence length="242" mass="26334">MHHGKVDEIEPQPSLRDPDQVAATFARLALDMHDAGGVEETVEAVVEFALQAVDCQYAGVALYAKGGHPEVPAVTDPTVAEIYRFQMDGEAGPLVECMRSQTTVLVPDTTSELRWPEWAKKVLELGVRSVLDVPLRTAAGTVGVLGLYSVEPDAFGPDAEAIAHILARHASVAVATARREQNLNLAVDARKLVGQAMGILMERYGLDGDRAFLVLKRYSQQTNTKLHDVARQLIDTRSLPRS</sequence>
<dbReference type="GO" id="GO:0003723">
    <property type="term" value="F:RNA binding"/>
    <property type="evidence" value="ECO:0007669"/>
    <property type="project" value="InterPro"/>
</dbReference>
<gene>
    <name evidence="4" type="ORF">EV645_7921</name>
</gene>
<dbReference type="Gene3D" id="1.10.10.10">
    <property type="entry name" value="Winged helix-like DNA-binding domain superfamily/Winged helix DNA-binding domain"/>
    <property type="match status" value="1"/>
</dbReference>
<dbReference type="InterPro" id="IPR036388">
    <property type="entry name" value="WH-like_DNA-bd_sf"/>
</dbReference>
<dbReference type="InterPro" id="IPR005561">
    <property type="entry name" value="ANTAR"/>
</dbReference>
<keyword evidence="5" id="KW-1185">Reference proteome</keyword>
<evidence type="ECO:0000256" key="1">
    <source>
        <dbReference type="ARBA" id="ARBA00023015"/>
    </source>
</evidence>
<dbReference type="InterPro" id="IPR012074">
    <property type="entry name" value="GAF_ANTAR"/>
</dbReference>
<dbReference type="InterPro" id="IPR003018">
    <property type="entry name" value="GAF"/>
</dbReference>
<evidence type="ECO:0000256" key="2">
    <source>
        <dbReference type="ARBA" id="ARBA00023163"/>
    </source>
</evidence>
<evidence type="ECO:0000259" key="3">
    <source>
        <dbReference type="PROSITE" id="PS50921"/>
    </source>
</evidence>
<dbReference type="SUPFAM" id="SSF55781">
    <property type="entry name" value="GAF domain-like"/>
    <property type="match status" value="1"/>
</dbReference>
<keyword evidence="2" id="KW-0804">Transcription</keyword>
<name>A0A4Q7VYH6_9ACTN</name>
<dbReference type="InterPro" id="IPR029016">
    <property type="entry name" value="GAF-like_dom_sf"/>
</dbReference>
<evidence type="ECO:0000313" key="5">
    <source>
        <dbReference type="Proteomes" id="UP000292027"/>
    </source>
</evidence>
<feature type="domain" description="ANTAR" evidence="3">
    <location>
        <begin position="173"/>
        <end position="234"/>
    </location>
</feature>
<dbReference type="Pfam" id="PF03861">
    <property type="entry name" value="ANTAR"/>
    <property type="match status" value="1"/>
</dbReference>
<reference evidence="4 5" key="1">
    <citation type="journal article" date="2015" name="Stand. Genomic Sci.">
        <title>Genomic Encyclopedia of Bacterial and Archaeal Type Strains, Phase III: the genomes of soil and plant-associated and newly described type strains.</title>
        <authorList>
            <person name="Whitman W.B."/>
            <person name="Woyke T."/>
            <person name="Klenk H.P."/>
            <person name="Zhou Y."/>
            <person name="Lilburn T.G."/>
            <person name="Beck B.J."/>
            <person name="De Vos P."/>
            <person name="Vandamme P."/>
            <person name="Eisen J.A."/>
            <person name="Garrity G."/>
            <person name="Hugenholtz P."/>
            <person name="Kyrpides N.C."/>
        </authorList>
    </citation>
    <scope>NUCLEOTIDE SEQUENCE [LARGE SCALE GENOMIC DNA]</scope>
    <source>
        <strain evidence="4 5">VKM Ac-2540</strain>
    </source>
</reference>
<dbReference type="Proteomes" id="UP000292027">
    <property type="component" value="Unassembled WGS sequence"/>
</dbReference>
<proteinExistence type="predicted"/>
<dbReference type="SMART" id="SM00065">
    <property type="entry name" value="GAF"/>
    <property type="match status" value="1"/>
</dbReference>
<dbReference type="Gene3D" id="3.30.450.40">
    <property type="match status" value="1"/>
</dbReference>
<dbReference type="SMART" id="SM01012">
    <property type="entry name" value="ANTAR"/>
    <property type="match status" value="1"/>
</dbReference>
<dbReference type="Pfam" id="PF13185">
    <property type="entry name" value="GAF_2"/>
    <property type="match status" value="1"/>
</dbReference>
<evidence type="ECO:0000313" key="4">
    <source>
        <dbReference type="EMBL" id="RZU01824.1"/>
    </source>
</evidence>
<organism evidence="4 5">
    <name type="scientific">Kribbella rubisoli</name>
    <dbReference type="NCBI Taxonomy" id="3075929"/>
    <lineage>
        <taxon>Bacteria</taxon>
        <taxon>Bacillati</taxon>
        <taxon>Actinomycetota</taxon>
        <taxon>Actinomycetes</taxon>
        <taxon>Propionibacteriales</taxon>
        <taxon>Kribbellaceae</taxon>
        <taxon>Kribbella</taxon>
    </lineage>
</organism>
<protein>
    <submittedName>
        <fullName evidence="4">GAF domain-containing protein</fullName>
    </submittedName>
</protein>
<comment type="caution">
    <text evidence="4">The sequence shown here is derived from an EMBL/GenBank/DDBJ whole genome shotgun (WGS) entry which is preliminary data.</text>
</comment>
<accession>A0A4Q7VYH6</accession>
<dbReference type="AlphaFoldDB" id="A0A4Q7VYH6"/>